<dbReference type="RefSeq" id="WP_128497718.1">
    <property type="nucleotide sequence ID" value="NZ_RZNC01000001.1"/>
</dbReference>
<evidence type="ECO:0000259" key="8">
    <source>
        <dbReference type="Pfam" id="PF00501"/>
    </source>
</evidence>
<keyword evidence="4 6" id="KW-0067">ATP-binding</keyword>
<dbReference type="GO" id="GO:0005829">
    <property type="term" value="C:cytosol"/>
    <property type="evidence" value="ECO:0007669"/>
    <property type="project" value="TreeGrafter"/>
</dbReference>
<dbReference type="InterPro" id="IPR045851">
    <property type="entry name" value="AMP-bd_C_sf"/>
</dbReference>
<evidence type="ECO:0000256" key="1">
    <source>
        <dbReference type="ARBA" id="ARBA00006432"/>
    </source>
</evidence>
<evidence type="ECO:0000313" key="11">
    <source>
        <dbReference type="EMBL" id="RWZ68450.1"/>
    </source>
</evidence>
<comment type="caution">
    <text evidence="6">Lacks conserved residue(s) required for the propagation of feature annotation.</text>
</comment>
<organism evidence="11 12">
    <name type="scientific">Labedella populi</name>
    <dbReference type="NCBI Taxonomy" id="2498850"/>
    <lineage>
        <taxon>Bacteria</taxon>
        <taxon>Bacillati</taxon>
        <taxon>Actinomycetota</taxon>
        <taxon>Actinomycetes</taxon>
        <taxon>Micrococcales</taxon>
        <taxon>Microbacteriaceae</taxon>
        <taxon>Labedella</taxon>
    </lineage>
</organism>
<feature type="binding site" evidence="6">
    <location>
        <begin position="418"/>
        <end position="423"/>
    </location>
    <ligand>
        <name>ATP</name>
        <dbReference type="ChEBI" id="CHEBI:30616"/>
    </ligand>
</feature>
<evidence type="ECO:0000256" key="3">
    <source>
        <dbReference type="ARBA" id="ARBA00022741"/>
    </source>
</evidence>
<comment type="similarity">
    <text evidence="1 6">Belongs to the ATP-dependent AMP-binding enzyme family.</text>
</comment>
<feature type="domain" description="AMP-binding enzyme C-terminal" evidence="9">
    <location>
        <begin position="537"/>
        <end position="618"/>
    </location>
</feature>
<feature type="binding site" evidence="6">
    <location>
        <position position="529"/>
    </location>
    <ligand>
        <name>CoA</name>
        <dbReference type="ChEBI" id="CHEBI:57287"/>
    </ligand>
</feature>
<dbReference type="Gene3D" id="3.30.300.30">
    <property type="match status" value="1"/>
</dbReference>
<keyword evidence="6" id="KW-0460">Magnesium</keyword>
<feature type="binding site" evidence="6">
    <location>
        <position position="543"/>
    </location>
    <ligand>
        <name>Mg(2+)</name>
        <dbReference type="ChEBI" id="CHEBI:18420"/>
    </ligand>
</feature>
<dbReference type="GO" id="GO:0003987">
    <property type="term" value="F:acetate-CoA ligase activity"/>
    <property type="evidence" value="ECO:0007669"/>
    <property type="project" value="UniProtKB-UniRule"/>
</dbReference>
<proteinExistence type="inferred from homology"/>
<evidence type="ECO:0000256" key="4">
    <source>
        <dbReference type="ARBA" id="ARBA00022840"/>
    </source>
</evidence>
<feature type="modified residue" description="N6-acetyllysine" evidence="6">
    <location>
        <position position="618"/>
    </location>
</feature>
<evidence type="ECO:0000256" key="7">
    <source>
        <dbReference type="SAM" id="MobiDB-lite"/>
    </source>
</evidence>
<dbReference type="InterPro" id="IPR000873">
    <property type="entry name" value="AMP-dep_synth/lig_dom"/>
</dbReference>
<dbReference type="InterPro" id="IPR042099">
    <property type="entry name" value="ANL_N_sf"/>
</dbReference>
<comment type="catalytic activity">
    <reaction evidence="6">
        <text>acetate + ATP + CoA = acetyl-CoA + AMP + diphosphate</text>
        <dbReference type="Rhea" id="RHEA:23176"/>
        <dbReference type="ChEBI" id="CHEBI:30089"/>
        <dbReference type="ChEBI" id="CHEBI:30616"/>
        <dbReference type="ChEBI" id="CHEBI:33019"/>
        <dbReference type="ChEBI" id="CHEBI:57287"/>
        <dbReference type="ChEBI" id="CHEBI:57288"/>
        <dbReference type="ChEBI" id="CHEBI:456215"/>
        <dbReference type="EC" id="6.2.1.1"/>
    </reaction>
</comment>
<dbReference type="CDD" id="cd05966">
    <property type="entry name" value="ACS"/>
    <property type="match status" value="1"/>
</dbReference>
<dbReference type="InterPro" id="IPR032387">
    <property type="entry name" value="ACAS_N"/>
</dbReference>
<feature type="binding site" evidence="6">
    <location>
        <position position="318"/>
    </location>
    <ligand>
        <name>CoA</name>
        <dbReference type="ChEBI" id="CHEBI:57287"/>
    </ligand>
</feature>
<dbReference type="Gene3D" id="3.40.50.12780">
    <property type="entry name" value="N-terminal domain of ligase-like"/>
    <property type="match status" value="1"/>
</dbReference>
<dbReference type="PROSITE" id="PS00455">
    <property type="entry name" value="AMP_BINDING"/>
    <property type="match status" value="1"/>
</dbReference>
<dbReference type="NCBIfam" id="NF001208">
    <property type="entry name" value="PRK00174.1"/>
    <property type="match status" value="1"/>
</dbReference>
<dbReference type="Pfam" id="PF13193">
    <property type="entry name" value="AMP-binding_C"/>
    <property type="match status" value="1"/>
</dbReference>
<reference evidence="11 12" key="1">
    <citation type="submission" date="2018-12" db="EMBL/GenBank/DDBJ databases">
        <authorList>
            <person name="Li F."/>
        </authorList>
    </citation>
    <scope>NUCLEOTIDE SEQUENCE [LARGE SCALE GENOMIC DNA]</scope>
    <source>
        <strain evidence="11 12">8H24J-4-2</strain>
    </source>
</reference>
<dbReference type="InterPro" id="IPR020845">
    <property type="entry name" value="AMP-binding_CS"/>
</dbReference>
<evidence type="ECO:0000313" key="12">
    <source>
        <dbReference type="Proteomes" id="UP000288603"/>
    </source>
</evidence>
<dbReference type="Pfam" id="PF00501">
    <property type="entry name" value="AMP-binding"/>
    <property type="match status" value="1"/>
</dbReference>
<protein>
    <recommendedName>
        <fullName evidence="6">Acetyl-coenzyme A synthetase</fullName>
        <shortName evidence="6">AcCoA synthetase</shortName>
        <shortName evidence="6">Acs</shortName>
        <ecNumber evidence="6">6.2.1.1</ecNumber>
    </recommendedName>
    <alternativeName>
        <fullName evidence="6">Acetate--CoA ligase</fullName>
    </alternativeName>
    <alternativeName>
        <fullName evidence="6">Acyl-activating enzyme</fullName>
    </alternativeName>
</protein>
<feature type="domain" description="AMP-dependent synthetase/ligase" evidence="8">
    <location>
        <begin position="90"/>
        <end position="484"/>
    </location>
</feature>
<feature type="binding site" evidence="6">
    <location>
        <begin position="193"/>
        <end position="196"/>
    </location>
    <ligand>
        <name>CoA</name>
        <dbReference type="ChEBI" id="CHEBI:57287"/>
    </ligand>
</feature>
<evidence type="ECO:0000259" key="10">
    <source>
        <dbReference type="Pfam" id="PF16177"/>
    </source>
</evidence>
<dbReference type="GO" id="GO:0046872">
    <property type="term" value="F:metal ion binding"/>
    <property type="evidence" value="ECO:0007669"/>
    <property type="project" value="UniProtKB-KW"/>
</dbReference>
<dbReference type="EC" id="6.2.1.1" evidence="6"/>
<keyword evidence="12" id="KW-1185">Reference proteome</keyword>
<dbReference type="SUPFAM" id="SSF56801">
    <property type="entry name" value="Acetyl-CoA synthetase-like"/>
    <property type="match status" value="1"/>
</dbReference>
<dbReference type="PANTHER" id="PTHR24095:SF14">
    <property type="entry name" value="ACETYL-COENZYME A SYNTHETASE 1"/>
    <property type="match status" value="1"/>
</dbReference>
<feature type="region of interest" description="Disordered" evidence="7">
    <location>
        <begin position="1"/>
        <end position="20"/>
    </location>
</feature>
<feature type="binding site" evidence="6">
    <location>
        <position position="532"/>
    </location>
    <ligand>
        <name>ATP</name>
        <dbReference type="ChEBI" id="CHEBI:30616"/>
    </ligand>
</feature>
<gene>
    <name evidence="11" type="primary">acs</name>
    <name evidence="6" type="synonym">acsA</name>
    <name evidence="11" type="ORF">ELQ92_04340</name>
</gene>
<feature type="binding site" evidence="6">
    <location>
        <position position="506"/>
    </location>
    <ligand>
        <name>ATP</name>
        <dbReference type="ChEBI" id="CHEBI:30616"/>
    </ligand>
</feature>
<evidence type="ECO:0000256" key="5">
    <source>
        <dbReference type="ARBA" id="ARBA00022990"/>
    </source>
</evidence>
<feature type="binding site" evidence="6">
    <location>
        <position position="521"/>
    </location>
    <ligand>
        <name>ATP</name>
        <dbReference type="ChEBI" id="CHEBI:30616"/>
    </ligand>
</feature>
<accession>A0A444QG11</accession>
<feature type="binding site" evidence="6">
    <location>
        <position position="545"/>
    </location>
    <ligand>
        <name>Mg(2+)</name>
        <dbReference type="ChEBI" id="CHEBI:18420"/>
    </ligand>
</feature>
<dbReference type="NCBIfam" id="TIGR02188">
    <property type="entry name" value="Ac_CoA_lig_AcsA"/>
    <property type="match status" value="1"/>
</dbReference>
<comment type="PTM">
    <text evidence="6">Acetylated. Deacetylation by the SIR2-homolog deacetylase activates the enzyme.</text>
</comment>
<dbReference type="EMBL" id="RZNC01000001">
    <property type="protein sequence ID" value="RWZ68450.1"/>
    <property type="molecule type" value="Genomic_DNA"/>
</dbReference>
<keyword evidence="5 6" id="KW-0007">Acetylation</keyword>
<keyword evidence="2 6" id="KW-0436">Ligase</keyword>
<dbReference type="GO" id="GO:0016208">
    <property type="term" value="F:AMP binding"/>
    <property type="evidence" value="ECO:0007669"/>
    <property type="project" value="InterPro"/>
</dbReference>
<dbReference type="Pfam" id="PF16177">
    <property type="entry name" value="ACAS_N"/>
    <property type="match status" value="1"/>
</dbReference>
<dbReference type="OrthoDB" id="9803968at2"/>
<dbReference type="GO" id="GO:0019427">
    <property type="term" value="P:acetyl-CoA biosynthetic process from acetate"/>
    <property type="evidence" value="ECO:0007669"/>
    <property type="project" value="UniProtKB-UniRule"/>
</dbReference>
<dbReference type="InterPro" id="IPR025110">
    <property type="entry name" value="AMP-bd_C"/>
</dbReference>
<comment type="caution">
    <text evidence="11">The sequence shown here is derived from an EMBL/GenBank/DDBJ whole genome shotgun (WGS) entry which is preliminary data.</text>
</comment>
<dbReference type="InterPro" id="IPR011904">
    <property type="entry name" value="Ac_CoA_lig"/>
</dbReference>
<comment type="cofactor">
    <cofactor evidence="6">
        <name>Mg(2+)</name>
        <dbReference type="ChEBI" id="CHEBI:18420"/>
    </cofactor>
</comment>
<dbReference type="AlphaFoldDB" id="A0A444QG11"/>
<keyword evidence="6" id="KW-0479">Metal-binding</keyword>
<feature type="domain" description="Acetyl-coenzyme A synthetase N-terminal" evidence="10">
    <location>
        <begin position="30"/>
        <end position="83"/>
    </location>
</feature>
<dbReference type="GO" id="GO:0005524">
    <property type="term" value="F:ATP binding"/>
    <property type="evidence" value="ECO:0007669"/>
    <property type="project" value="UniProtKB-KW"/>
</dbReference>
<feature type="binding site" evidence="6">
    <location>
        <begin position="394"/>
        <end position="396"/>
    </location>
    <ligand>
        <name>ATP</name>
        <dbReference type="ChEBI" id="CHEBI:30616"/>
    </ligand>
</feature>
<dbReference type="Proteomes" id="UP000288603">
    <property type="component" value="Unassembled WGS sequence"/>
</dbReference>
<evidence type="ECO:0000256" key="2">
    <source>
        <dbReference type="ARBA" id="ARBA00022598"/>
    </source>
</evidence>
<evidence type="ECO:0000256" key="6">
    <source>
        <dbReference type="HAMAP-Rule" id="MF_01123"/>
    </source>
</evidence>
<comment type="function">
    <text evidence="6">Catalyzes the conversion of acetate into acetyl-CoA (AcCoA), an essential intermediate at the junction of anabolic and catabolic pathways. AcsA undergoes a two-step reaction. In the first half reaction, AcsA combines acetate with ATP to form acetyl-adenylate (AcAMP) intermediate. In the second half reaction, it can then transfer the acetyl group from AcAMP to the sulfhydryl group of CoA, forming the product AcCoA.</text>
</comment>
<sequence length="653" mass="71161">MDSQVDQTPHETHVFPPSPEFRNAAVAGPELYAAASADRLGFWADQARTLLAWDTPFTRTLDWSNAPVAKWFDDGELNVAYNCLDRHVEAGNGERVALYWEGEPGDSRAITYAELTADVKRAANVLTNLGIEAGDRVAIYLPMIPEAIIAMLAVARLGAAHSVVFGGFSADSLRARIDDAGAKLVITADGGWRKGKVSALKPAVDAALEPRGDLPAQDTVTNVLVVRRGENEVGWTPGRDIWWNDAMATAEAEHEPQSFPAENPLFILYTSGTTGKPKGILHTSGGYLTQVAYTHRNVFDLHPESDVYWCTADVGWVTGHSYVAYGPLANGATQVLYEGTPDAPHAGRWWEIVEKYRVTILYTAPTAIRSFMKLGRQIPERFDLSSLRLLGSVGEPINPEAWLWYRHVIGADKTPIVDTWWQTETGAIMISALPGVTDAKPGSAQVPLPGVSVDVVDDAGVSVGQGDGLLVVTEPWPSMLRGIWGDEKRFRETYWSTFGDRYFAGDGARIDEDGDIWLLGRVDDVMNISGHRLSTAEIESALVAHHFTAEAAVVGASDDTTGQAVVAFVIIKESQKAEAEATDVAAELRSHVAKQIGAIARPRDIYVVAELPKTRSGKIMRRLLRDLAEGREIGDTTTLADTQVMRIIGDRVR</sequence>
<evidence type="ECO:0000259" key="9">
    <source>
        <dbReference type="Pfam" id="PF13193"/>
    </source>
</evidence>
<dbReference type="PANTHER" id="PTHR24095">
    <property type="entry name" value="ACETYL-COENZYME A SYNTHETASE"/>
    <property type="match status" value="1"/>
</dbReference>
<dbReference type="FunFam" id="3.40.50.12780:FF:000001">
    <property type="entry name" value="Acetyl-coenzyme A synthetase"/>
    <property type="match status" value="1"/>
</dbReference>
<keyword evidence="3 6" id="KW-0547">Nucleotide-binding</keyword>
<dbReference type="HAMAP" id="MF_01123">
    <property type="entry name" value="Ac_CoA_synth"/>
    <property type="match status" value="1"/>
</dbReference>
<name>A0A444QG11_9MICO</name>